<keyword evidence="1" id="KW-0812">Transmembrane</keyword>
<protein>
    <recommendedName>
        <fullName evidence="3">DUF1467 domain-containing protein</fullName>
    </recommendedName>
</protein>
<name>A0A3B0S6E5_9ZZZZ</name>
<dbReference type="EMBL" id="UOEF01000293">
    <property type="protein sequence ID" value="VAV99829.1"/>
    <property type="molecule type" value="Genomic_DNA"/>
</dbReference>
<sequence>MELTSIIAIYVLFWVLSAFIVLPFGVRRNDELGLDFIEGQDRGAPGNFKPGKVLMITTLVATISFALFYANYVNQWITTDAIDVFAR</sequence>
<gene>
    <name evidence="2" type="ORF">MNBD_ALPHA04-1818</name>
</gene>
<keyword evidence="1" id="KW-1133">Transmembrane helix</keyword>
<dbReference type="AlphaFoldDB" id="A0A3B0S6E5"/>
<feature type="transmembrane region" description="Helical" evidence="1">
    <location>
        <begin position="53"/>
        <end position="72"/>
    </location>
</feature>
<evidence type="ECO:0000256" key="1">
    <source>
        <dbReference type="SAM" id="Phobius"/>
    </source>
</evidence>
<reference evidence="2" key="1">
    <citation type="submission" date="2018-06" db="EMBL/GenBank/DDBJ databases">
        <authorList>
            <person name="Zhirakovskaya E."/>
        </authorList>
    </citation>
    <scope>NUCLEOTIDE SEQUENCE</scope>
</reference>
<feature type="transmembrane region" description="Helical" evidence="1">
    <location>
        <begin position="6"/>
        <end position="26"/>
    </location>
</feature>
<dbReference type="InterPro" id="IPR009935">
    <property type="entry name" value="DUF1467"/>
</dbReference>
<proteinExistence type="predicted"/>
<evidence type="ECO:0008006" key="3">
    <source>
        <dbReference type="Google" id="ProtNLM"/>
    </source>
</evidence>
<organism evidence="2">
    <name type="scientific">hydrothermal vent metagenome</name>
    <dbReference type="NCBI Taxonomy" id="652676"/>
    <lineage>
        <taxon>unclassified sequences</taxon>
        <taxon>metagenomes</taxon>
        <taxon>ecological metagenomes</taxon>
    </lineage>
</organism>
<accession>A0A3B0S6E5</accession>
<dbReference type="Pfam" id="PF07330">
    <property type="entry name" value="DUF1467"/>
    <property type="match status" value="1"/>
</dbReference>
<evidence type="ECO:0000313" key="2">
    <source>
        <dbReference type="EMBL" id="VAV99829.1"/>
    </source>
</evidence>
<keyword evidence="1" id="KW-0472">Membrane</keyword>